<dbReference type="Proteomes" id="UP000600547">
    <property type="component" value="Unassembled WGS sequence"/>
</dbReference>
<organism evidence="1 2">
    <name type="scientific">Deinococcus arenae</name>
    <dbReference type="NCBI Taxonomy" id="1452751"/>
    <lineage>
        <taxon>Bacteria</taxon>
        <taxon>Thermotogati</taxon>
        <taxon>Deinococcota</taxon>
        <taxon>Deinococci</taxon>
        <taxon>Deinococcales</taxon>
        <taxon>Deinococcaceae</taxon>
        <taxon>Deinococcus</taxon>
    </lineage>
</organism>
<evidence type="ECO:0000313" key="2">
    <source>
        <dbReference type="Proteomes" id="UP000600547"/>
    </source>
</evidence>
<gene>
    <name evidence="1" type="ORF">GCM10008956_14960</name>
</gene>
<accession>A0A8H9L7H3</accession>
<dbReference type="EMBL" id="BMQG01000004">
    <property type="protein sequence ID" value="GGM39540.1"/>
    <property type="molecule type" value="Genomic_DNA"/>
</dbReference>
<reference evidence="2" key="1">
    <citation type="journal article" date="2019" name="Int. J. Syst. Evol. Microbiol.">
        <title>The Global Catalogue of Microorganisms (GCM) 10K type strain sequencing project: providing services to taxonomists for standard genome sequencing and annotation.</title>
        <authorList>
            <consortium name="The Broad Institute Genomics Platform"/>
            <consortium name="The Broad Institute Genome Sequencing Center for Infectious Disease"/>
            <person name="Wu L."/>
            <person name="Ma J."/>
        </authorList>
    </citation>
    <scope>NUCLEOTIDE SEQUENCE [LARGE SCALE GENOMIC DNA]</scope>
    <source>
        <strain evidence="2">JCM 31047</strain>
    </source>
</reference>
<evidence type="ECO:0000313" key="1">
    <source>
        <dbReference type="EMBL" id="GGM39540.1"/>
    </source>
</evidence>
<comment type="caution">
    <text evidence="1">The sequence shown here is derived from an EMBL/GenBank/DDBJ whole genome shotgun (WGS) entry which is preliminary data.</text>
</comment>
<dbReference type="AlphaFoldDB" id="A0A8H9L7H3"/>
<keyword evidence="2" id="KW-1185">Reference proteome</keyword>
<name>A0A8H9L7H3_9DEIO</name>
<protein>
    <submittedName>
        <fullName evidence="1">Uncharacterized protein</fullName>
    </submittedName>
</protein>
<proteinExistence type="predicted"/>
<sequence>MTPFKRAFTQATARYGRFNHAAHLFVAWQLLRDRPALAALAEFRAGLRDLADRMGLQDKYSETQTVAWILAVLDHLDRTGTSGEDWDAFEARCPALFDPAYLHAFYPPDVLNSPAARTHFRPPERLGT</sequence>
<dbReference type="RefSeq" id="WP_110831298.1">
    <property type="nucleotide sequence ID" value="NZ_BMQG01000004.1"/>
</dbReference>